<dbReference type="Gene3D" id="2.20.110.10">
    <property type="entry name" value="Histone H3 K4-specific methyltransferase SET7/9 N-terminal domain"/>
    <property type="match status" value="2"/>
</dbReference>
<name>A0A5E4M6P8_9HEMI</name>
<dbReference type="AlphaFoldDB" id="A0A5E4M6P8"/>
<dbReference type="GO" id="GO:0030314">
    <property type="term" value="C:junctional membrane complex"/>
    <property type="evidence" value="ECO:0007669"/>
    <property type="project" value="InterPro"/>
</dbReference>
<evidence type="ECO:0000256" key="4">
    <source>
        <dbReference type="ARBA" id="ARBA00008599"/>
    </source>
</evidence>
<dbReference type="Pfam" id="PF02493">
    <property type="entry name" value="MORN"/>
    <property type="match status" value="6"/>
</dbReference>
<keyword evidence="5" id="KW-1003">Cell membrane</keyword>
<evidence type="ECO:0000256" key="7">
    <source>
        <dbReference type="ARBA" id="ARBA00022737"/>
    </source>
</evidence>
<protein>
    <submittedName>
        <fullName evidence="12">MORN motif</fullName>
    </submittedName>
</protein>
<dbReference type="SMART" id="SM00698">
    <property type="entry name" value="MORN"/>
    <property type="match status" value="4"/>
</dbReference>
<keyword evidence="9" id="KW-1133">Transmembrane helix</keyword>
<evidence type="ECO:0000256" key="8">
    <source>
        <dbReference type="ARBA" id="ARBA00022824"/>
    </source>
</evidence>
<reference evidence="12 13" key="1">
    <citation type="submission" date="2019-08" db="EMBL/GenBank/DDBJ databases">
        <authorList>
            <person name="Alioto T."/>
            <person name="Alioto T."/>
            <person name="Gomez Garrido J."/>
        </authorList>
    </citation>
    <scope>NUCLEOTIDE SEQUENCE [LARGE SCALE GENOMIC DNA]</scope>
</reference>
<evidence type="ECO:0000256" key="1">
    <source>
        <dbReference type="ARBA" id="ARBA00004163"/>
    </source>
</evidence>
<feature type="region of interest" description="Disordered" evidence="11">
    <location>
        <begin position="255"/>
        <end position="293"/>
    </location>
</feature>
<dbReference type="Proteomes" id="UP000325440">
    <property type="component" value="Unassembled WGS sequence"/>
</dbReference>
<dbReference type="PANTHER" id="PTHR23085:SF16">
    <property type="entry name" value="GH28348P"/>
    <property type="match status" value="1"/>
</dbReference>
<evidence type="ECO:0000256" key="2">
    <source>
        <dbReference type="ARBA" id="ARBA00004184"/>
    </source>
</evidence>
<comment type="subcellular location">
    <subcellularLocation>
        <location evidence="3">Cell membrane</location>
    </subcellularLocation>
    <subcellularLocation>
        <location evidence="2">Endomembrane system</location>
        <topology evidence="2">Peripheral membrane protein</topology>
    </subcellularLocation>
    <subcellularLocation>
        <location evidence="1">Endoplasmic reticulum membrane</location>
        <topology evidence="1">Single-pass type IV membrane protein</topology>
    </subcellularLocation>
</comment>
<dbReference type="InterPro" id="IPR003409">
    <property type="entry name" value="MORN"/>
</dbReference>
<keyword evidence="7" id="KW-0677">Repeat</keyword>
<dbReference type="EMBL" id="CABPRJ010000025">
    <property type="protein sequence ID" value="VVC26107.1"/>
    <property type="molecule type" value="Genomic_DNA"/>
</dbReference>
<comment type="similarity">
    <text evidence="4">Belongs to the junctophilin family.</text>
</comment>
<evidence type="ECO:0000256" key="3">
    <source>
        <dbReference type="ARBA" id="ARBA00004236"/>
    </source>
</evidence>
<evidence type="ECO:0000256" key="11">
    <source>
        <dbReference type="SAM" id="MobiDB-lite"/>
    </source>
</evidence>
<feature type="compositionally biased region" description="Pro residues" evidence="11">
    <location>
        <begin position="11"/>
        <end position="20"/>
    </location>
</feature>
<dbReference type="OrthoDB" id="284854at2759"/>
<evidence type="ECO:0000256" key="6">
    <source>
        <dbReference type="ARBA" id="ARBA00022692"/>
    </source>
</evidence>
<keyword evidence="6" id="KW-0812">Transmembrane</keyword>
<accession>A0A5E4M6P8</accession>
<gene>
    <name evidence="12" type="ORF">CINCED_3A020378</name>
</gene>
<sequence>MQNTGGGMPAAPSPAAPTPPSVYGQQHGQQQLLVPPQQQYQQRQPQHHPQQLQQLPSNSPASTAATGTATTNKILINGGRFDFDDGGTYCGGWEDGKAHGHGVCTGPKGQGAYSGSWHYGFEVSGVYMWPSGNTFEGQWQNGKRHGLGVESRGRWLYRGEWTQGFKGRYGVRQSATTNAKYEGTWANGLQDGYGSETYADGGVNGRGKNKFKTVTKLYGFRGDVECIRFPGTFQGQWMRGMRHGYGVRTSARFGMASHSKPGKSDGIRNSLSSLGSEDLHHNKAGSGSDDQVIVSEGRDKKLDDTRGGFVLKANSDEQPSRRKTLVSKSTQGLKRTFMSVSILRRSYYKTARAILAREPYIPGFPQKSSADVHDRHITISYPRYENSLFTRI</sequence>
<organism evidence="12 13">
    <name type="scientific">Cinara cedri</name>
    <dbReference type="NCBI Taxonomy" id="506608"/>
    <lineage>
        <taxon>Eukaryota</taxon>
        <taxon>Metazoa</taxon>
        <taxon>Ecdysozoa</taxon>
        <taxon>Arthropoda</taxon>
        <taxon>Hexapoda</taxon>
        <taxon>Insecta</taxon>
        <taxon>Pterygota</taxon>
        <taxon>Neoptera</taxon>
        <taxon>Paraneoptera</taxon>
        <taxon>Hemiptera</taxon>
        <taxon>Sternorrhyncha</taxon>
        <taxon>Aphidomorpha</taxon>
        <taxon>Aphidoidea</taxon>
        <taxon>Aphididae</taxon>
        <taxon>Lachninae</taxon>
        <taxon>Cinara</taxon>
    </lineage>
</organism>
<proteinExistence type="inferred from homology"/>
<keyword evidence="8" id="KW-0256">Endoplasmic reticulum</keyword>
<evidence type="ECO:0000256" key="5">
    <source>
        <dbReference type="ARBA" id="ARBA00022475"/>
    </source>
</evidence>
<feature type="region of interest" description="Disordered" evidence="11">
    <location>
        <begin position="1"/>
        <end position="66"/>
    </location>
</feature>
<feature type="compositionally biased region" description="Low complexity" evidence="11">
    <location>
        <begin position="25"/>
        <end position="66"/>
    </location>
</feature>
<keyword evidence="10" id="KW-0472">Membrane</keyword>
<dbReference type="GO" id="GO:0005886">
    <property type="term" value="C:plasma membrane"/>
    <property type="evidence" value="ECO:0007669"/>
    <property type="project" value="UniProtKB-SubCell"/>
</dbReference>
<dbReference type="GO" id="GO:0005789">
    <property type="term" value="C:endoplasmic reticulum membrane"/>
    <property type="evidence" value="ECO:0007669"/>
    <property type="project" value="UniProtKB-SubCell"/>
</dbReference>
<dbReference type="FunFam" id="2.20.110.10:FF:000013">
    <property type="entry name" value="Putative Junctophilin-1"/>
    <property type="match status" value="1"/>
</dbReference>
<dbReference type="PANTHER" id="PTHR23085">
    <property type="entry name" value="GH28348P"/>
    <property type="match status" value="1"/>
</dbReference>
<dbReference type="InterPro" id="IPR017191">
    <property type="entry name" value="Junctophilin"/>
</dbReference>
<evidence type="ECO:0000313" key="12">
    <source>
        <dbReference type="EMBL" id="VVC26107.1"/>
    </source>
</evidence>
<dbReference type="SUPFAM" id="SSF82185">
    <property type="entry name" value="Histone H3 K4-specific methyltransferase SET7/9 N-terminal domain"/>
    <property type="match status" value="1"/>
</dbReference>
<evidence type="ECO:0000256" key="10">
    <source>
        <dbReference type="ARBA" id="ARBA00023136"/>
    </source>
</evidence>
<evidence type="ECO:0000256" key="9">
    <source>
        <dbReference type="ARBA" id="ARBA00022989"/>
    </source>
</evidence>
<dbReference type="FunFam" id="2.20.110.10:FF:000025">
    <property type="entry name" value="MORN repeat, putative"/>
    <property type="match status" value="1"/>
</dbReference>
<evidence type="ECO:0000313" key="13">
    <source>
        <dbReference type="Proteomes" id="UP000325440"/>
    </source>
</evidence>
<keyword evidence="13" id="KW-1185">Reference proteome</keyword>